<name>A0AAE8N2Z9_9PEZI</name>
<dbReference type="AlphaFoldDB" id="A0AAE8N2Z9"/>
<dbReference type="PANTHER" id="PTHR31668:SF30">
    <property type="entry name" value="ZN(II)2CYS6 TRANSCRIPTION FACTOR (EUROFUNG)"/>
    <property type="match status" value="1"/>
</dbReference>
<dbReference type="Proteomes" id="UP001187682">
    <property type="component" value="Unassembled WGS sequence"/>
</dbReference>
<protein>
    <recommendedName>
        <fullName evidence="4">Transcription factor domain-containing protein</fullName>
    </recommendedName>
</protein>
<organism evidence="2 3">
    <name type="scientific">Cephalotrichum gorgonifer</name>
    <dbReference type="NCBI Taxonomy" id="2041049"/>
    <lineage>
        <taxon>Eukaryota</taxon>
        <taxon>Fungi</taxon>
        <taxon>Dikarya</taxon>
        <taxon>Ascomycota</taxon>
        <taxon>Pezizomycotina</taxon>
        <taxon>Sordariomycetes</taxon>
        <taxon>Hypocreomycetidae</taxon>
        <taxon>Microascales</taxon>
        <taxon>Microascaceae</taxon>
        <taxon>Cephalotrichum</taxon>
    </lineage>
</organism>
<reference evidence="2" key="1">
    <citation type="submission" date="2018-03" db="EMBL/GenBank/DDBJ databases">
        <authorList>
            <person name="Guldener U."/>
        </authorList>
    </citation>
    <scope>NUCLEOTIDE SEQUENCE</scope>
</reference>
<evidence type="ECO:0000256" key="1">
    <source>
        <dbReference type="ARBA" id="ARBA00023242"/>
    </source>
</evidence>
<dbReference type="PANTHER" id="PTHR31668">
    <property type="entry name" value="GLUCOSE TRANSPORT TRANSCRIPTION REGULATOR RGT1-RELATED-RELATED"/>
    <property type="match status" value="1"/>
</dbReference>
<accession>A0AAE8N2Z9</accession>
<sequence>MATDGGLDAAIHDLFGDPLDAYDVALLPLPPEEMTCLDQQAAGASLQDLLARPDSSTSLQLDTLNLFPSSSAYPGGTLYPLLDTFLDCLHASMPFFMRSYLVDGITARRHHSSRAFDALLHAICALTLLQPVQGGRSLRQDRAQWAEQLMARAIELHAHVNFGQEPTLEDVMTSVFLFGCYFCRNAHNAAKVRLREAVALADVMGLYDPASYQLVYAEEKDCRVRTLVVLTVIERIYAIQRSYTLDFHLLGGREIGQLLEGTMRSAAAGDETDYKAVEGLRHMIQQVDFIDNSVLRCWKETCGLDVEAGGSGAGAGGGRQQRHVPASTIRSLLVRYAAPPAMHALLSESQLADITITRHWVMHVLWKLGFRHGYVDAASLDPEMRPDYALDIAHNAALTCERFSVKSLEVHGVGLAEKLYDIAMSALLVAESYYFSSAYHSGSSDQAPLREEEENSDGNDVFAGFETAGATGPALAPVLPTTHGAGWRGRWTRVAIRRLLNKYLAIFSLFRGGEHPFLRPYMQMLCVLDTGGADSV</sequence>
<evidence type="ECO:0000313" key="2">
    <source>
        <dbReference type="EMBL" id="SPO04564.1"/>
    </source>
</evidence>
<evidence type="ECO:0000313" key="3">
    <source>
        <dbReference type="Proteomes" id="UP001187682"/>
    </source>
</evidence>
<comment type="caution">
    <text evidence="2">The sequence shown here is derived from an EMBL/GenBank/DDBJ whole genome shotgun (WGS) entry which is preliminary data.</text>
</comment>
<dbReference type="InterPro" id="IPR050797">
    <property type="entry name" value="Carb_Metab_Trans_Reg"/>
</dbReference>
<dbReference type="EMBL" id="ONZQ02000010">
    <property type="protein sequence ID" value="SPO04564.1"/>
    <property type="molecule type" value="Genomic_DNA"/>
</dbReference>
<proteinExistence type="predicted"/>
<gene>
    <name evidence="2" type="ORF">DNG_07249</name>
</gene>
<evidence type="ECO:0008006" key="4">
    <source>
        <dbReference type="Google" id="ProtNLM"/>
    </source>
</evidence>
<keyword evidence="1" id="KW-0539">Nucleus</keyword>
<keyword evidence="3" id="KW-1185">Reference proteome</keyword>
<dbReference type="CDD" id="cd12148">
    <property type="entry name" value="fungal_TF_MHR"/>
    <property type="match status" value="1"/>
</dbReference>